<feature type="non-terminal residue" evidence="1">
    <location>
        <position position="1"/>
    </location>
</feature>
<sequence>VPLDRRVWQESCALRDAGYEVVVICPRMRGFTEPEEVIDGIQVYRHWISEEAGAVGGFLREYSSALWGEFKL</sequence>
<proteinExistence type="predicted"/>
<organism evidence="1">
    <name type="scientific">marine metagenome</name>
    <dbReference type="NCBI Taxonomy" id="408172"/>
    <lineage>
        <taxon>unclassified sequences</taxon>
        <taxon>metagenomes</taxon>
        <taxon>ecological metagenomes</taxon>
    </lineage>
</organism>
<protein>
    <submittedName>
        <fullName evidence="1">Uncharacterized protein</fullName>
    </submittedName>
</protein>
<name>A0A382FRQ6_9ZZZZ</name>
<feature type="non-terminal residue" evidence="1">
    <location>
        <position position="72"/>
    </location>
</feature>
<gene>
    <name evidence="1" type="ORF">METZ01_LOCUS218146</name>
</gene>
<accession>A0A382FRQ6</accession>
<dbReference type="EMBL" id="UINC01051303">
    <property type="protein sequence ID" value="SVB65292.1"/>
    <property type="molecule type" value="Genomic_DNA"/>
</dbReference>
<evidence type="ECO:0000313" key="1">
    <source>
        <dbReference type="EMBL" id="SVB65292.1"/>
    </source>
</evidence>
<dbReference type="AlphaFoldDB" id="A0A382FRQ6"/>
<reference evidence="1" key="1">
    <citation type="submission" date="2018-05" db="EMBL/GenBank/DDBJ databases">
        <authorList>
            <person name="Lanie J.A."/>
            <person name="Ng W.-L."/>
            <person name="Kazmierczak K.M."/>
            <person name="Andrzejewski T.M."/>
            <person name="Davidsen T.M."/>
            <person name="Wayne K.J."/>
            <person name="Tettelin H."/>
            <person name="Glass J.I."/>
            <person name="Rusch D."/>
            <person name="Podicherti R."/>
            <person name="Tsui H.-C.T."/>
            <person name="Winkler M.E."/>
        </authorList>
    </citation>
    <scope>NUCLEOTIDE SEQUENCE</scope>
</reference>